<sequence>MIFLLNYIKLFLWSLIYYFQNDKSEIIEDIIVKNIKDCGCIAIKFSQWILPKIESIYEIDYENGEYTWFKKLESLYDNCNEHPIEYTKQLYSNEFNTNIEKDYEIIKLIASGSIGQVYKVKSKIDNQYYALKCLHPDLNKHILFFNIIIWMLYNTPIVNRYIKYYLPIKLNDFIKDFKTQTDLINEGNNCLKFYDYYRENDKVIIPTVSRVSSNILIMSYEDGIKHDDKQISNYNRNKIFILMKLFIKNNEHILNFTHGDLHKGNWCVRLEDNKGNKDIKIVIYDFGFCWYVPESLIDHLIGIDNTFFKANDENIDDFAYYSHILINRVCSKEKILIEMKNIKEETELSYDDPIFLFKLIINTMRNNSLLIDSYVIQSLIVHNQLCKDIKKYDYTLNGTDHSGGHIKGQVREFYQKRILDIKNYCDTYNIFQEYLPLLTEEHKLNKEEFSSNEINYIDGFNYEEIKKLALS</sequence>
<name>A0A6C0F5X9_9ZZZZ</name>
<organism evidence="2">
    <name type="scientific">viral metagenome</name>
    <dbReference type="NCBI Taxonomy" id="1070528"/>
    <lineage>
        <taxon>unclassified sequences</taxon>
        <taxon>metagenomes</taxon>
        <taxon>organismal metagenomes</taxon>
    </lineage>
</organism>
<evidence type="ECO:0000259" key="1">
    <source>
        <dbReference type="Pfam" id="PF03109"/>
    </source>
</evidence>
<dbReference type="SUPFAM" id="SSF56112">
    <property type="entry name" value="Protein kinase-like (PK-like)"/>
    <property type="match status" value="1"/>
</dbReference>
<dbReference type="PANTHER" id="PTHR45890:SF1">
    <property type="entry name" value="AARF DOMAIN CONTAINING KINASE 2"/>
    <property type="match status" value="1"/>
</dbReference>
<protein>
    <recommendedName>
        <fullName evidence="1">ABC1 atypical kinase-like domain-containing protein</fullName>
    </recommendedName>
</protein>
<evidence type="ECO:0000313" key="2">
    <source>
        <dbReference type="EMBL" id="QHT36564.1"/>
    </source>
</evidence>
<accession>A0A6C0F5X9</accession>
<dbReference type="AlphaFoldDB" id="A0A6C0F5X9"/>
<reference evidence="2" key="1">
    <citation type="journal article" date="2020" name="Nature">
        <title>Giant virus diversity and host interactions through global metagenomics.</title>
        <authorList>
            <person name="Schulz F."/>
            <person name="Roux S."/>
            <person name="Paez-Espino D."/>
            <person name="Jungbluth S."/>
            <person name="Walsh D.A."/>
            <person name="Denef V.J."/>
            <person name="McMahon K.D."/>
            <person name="Konstantinidis K.T."/>
            <person name="Eloe-Fadrosh E.A."/>
            <person name="Kyrpides N.C."/>
            <person name="Woyke T."/>
        </authorList>
    </citation>
    <scope>NUCLEOTIDE SEQUENCE</scope>
    <source>
        <strain evidence="2">GVMAG-S-ERX555931-87</strain>
    </source>
</reference>
<dbReference type="Pfam" id="PF03109">
    <property type="entry name" value="ABC1"/>
    <property type="match status" value="1"/>
</dbReference>
<dbReference type="InterPro" id="IPR004147">
    <property type="entry name" value="ABC1_dom"/>
</dbReference>
<dbReference type="InterPro" id="IPR011009">
    <property type="entry name" value="Kinase-like_dom_sf"/>
</dbReference>
<dbReference type="Gene3D" id="3.30.200.20">
    <property type="entry name" value="Phosphorylase Kinase, domain 1"/>
    <property type="match status" value="1"/>
</dbReference>
<dbReference type="PANTHER" id="PTHR45890">
    <property type="entry name" value="AARF DOMAIN CONTAINING KINASE 2 (PREDICTED)"/>
    <property type="match status" value="1"/>
</dbReference>
<feature type="domain" description="ABC1 atypical kinase-like" evidence="1">
    <location>
        <begin position="75"/>
        <end position="315"/>
    </location>
</feature>
<dbReference type="InterPro" id="IPR052402">
    <property type="entry name" value="ADCK_kinase"/>
</dbReference>
<dbReference type="EMBL" id="MN738746">
    <property type="protein sequence ID" value="QHT36564.1"/>
    <property type="molecule type" value="Genomic_DNA"/>
</dbReference>
<proteinExistence type="predicted"/>